<evidence type="ECO:0000256" key="7">
    <source>
        <dbReference type="ARBA" id="ARBA00047508"/>
    </source>
</evidence>
<evidence type="ECO:0000256" key="2">
    <source>
        <dbReference type="ARBA" id="ARBA00004688"/>
    </source>
</evidence>
<dbReference type="SUPFAM" id="SSF51569">
    <property type="entry name" value="Aldolase"/>
    <property type="match status" value="1"/>
</dbReference>
<dbReference type="PANTHER" id="PTHR21225">
    <property type="entry name" value="PHOSPHO-2-DEHYDRO-3-DEOXYHEPTONATE ALDOLASE DAHP SYNTHETASE"/>
    <property type="match status" value="1"/>
</dbReference>
<evidence type="ECO:0000313" key="11">
    <source>
        <dbReference type="Proteomes" id="UP001555786"/>
    </source>
</evidence>
<dbReference type="EC" id="2.5.1.54" evidence="8"/>
<comment type="function">
    <text evidence="1 8">Stereospecific condensation of phosphoenolpyruvate (PEP) and D-erythrose-4-phosphate (E4P) giving rise to 3-deoxy-D-arabino-heptulosonate-7-phosphate (DAHP).</text>
</comment>
<comment type="caution">
    <text evidence="10">The sequence shown here is derived from an EMBL/GenBank/DDBJ whole genome shotgun (WGS) entry which is preliminary data.</text>
</comment>
<dbReference type="Proteomes" id="UP001555786">
    <property type="component" value="Unassembled WGS sequence"/>
</dbReference>
<gene>
    <name evidence="10" type="ORF">ABXS05_06020</name>
</gene>
<evidence type="ECO:0000256" key="6">
    <source>
        <dbReference type="ARBA" id="ARBA00023141"/>
    </source>
</evidence>
<dbReference type="InterPro" id="IPR006218">
    <property type="entry name" value="DAHP1/KDSA"/>
</dbReference>
<dbReference type="RefSeq" id="WP_367623250.1">
    <property type="nucleotide sequence ID" value="NZ_JBFNQD010000001.1"/>
</dbReference>
<comment type="similarity">
    <text evidence="3 8">Belongs to the class-I DAHP synthase family.</text>
</comment>
<evidence type="ECO:0000256" key="1">
    <source>
        <dbReference type="ARBA" id="ARBA00003726"/>
    </source>
</evidence>
<protein>
    <recommendedName>
        <fullName evidence="8">Phospho-2-dehydro-3-deoxyheptonate aldolase</fullName>
        <ecNumber evidence="8">2.5.1.54</ecNumber>
    </recommendedName>
</protein>
<dbReference type="NCBIfam" id="TIGR00034">
    <property type="entry name" value="aroFGH"/>
    <property type="match status" value="1"/>
</dbReference>
<dbReference type="Gene3D" id="3.20.20.70">
    <property type="entry name" value="Aldolase class I"/>
    <property type="match status" value="1"/>
</dbReference>
<sequence length="360" mass="38714">MLSTTDDLRIREIKALTTPADVMSEHPRTLEATRTVTQSRQAVHDILRGSDDRLAVVVGPCSIHDPVAALDYADRLMKLRQRLGSSLEIIMRVYFEKPRTTVGWKGLINDPDLDGSFQIDKGLRIARKVLLDINNLGLPAACEFLDMTTPQYIADLVAWGAIGARTTESQIHRELASGLSCPVGFKNGTDGNVRIAVDAVKSASQPHHFMAVTKDGRSAIASTSGNEDCHIILRGGKSTNYDAASVEAACSEVAKSGLSPVVMIDASHANSSKKPENQPLVLADIGTQLAAGDNRIIGVMIESNLVAGRQDQVPGKPLTYGQSITDGCIDWDTTVVALERLALAVEQRRIANRDAVKVGA</sequence>
<evidence type="ECO:0000256" key="5">
    <source>
        <dbReference type="ARBA" id="ARBA00022679"/>
    </source>
</evidence>
<evidence type="ECO:0000256" key="4">
    <source>
        <dbReference type="ARBA" id="ARBA00022605"/>
    </source>
</evidence>
<dbReference type="NCBIfam" id="NF009396">
    <property type="entry name" value="PRK12756.1"/>
    <property type="match status" value="1"/>
</dbReference>
<name>A0ABV3PHH1_9HYPH</name>
<keyword evidence="11" id="KW-1185">Reference proteome</keyword>
<dbReference type="InterPro" id="IPR006219">
    <property type="entry name" value="DAHP_synth_1"/>
</dbReference>
<feature type="domain" description="DAHP synthetase I/KDSA" evidence="9">
    <location>
        <begin position="41"/>
        <end position="336"/>
    </location>
</feature>
<dbReference type="NCBIfam" id="NF009395">
    <property type="entry name" value="PRK12755.1"/>
    <property type="match status" value="1"/>
</dbReference>
<keyword evidence="5 8" id="KW-0808">Transferase</keyword>
<organism evidence="10 11">
    <name type="scientific">Labrys neptuniae</name>
    <dbReference type="NCBI Taxonomy" id="376174"/>
    <lineage>
        <taxon>Bacteria</taxon>
        <taxon>Pseudomonadati</taxon>
        <taxon>Pseudomonadota</taxon>
        <taxon>Alphaproteobacteria</taxon>
        <taxon>Hyphomicrobiales</taxon>
        <taxon>Xanthobacteraceae</taxon>
        <taxon>Labrys</taxon>
    </lineage>
</organism>
<evidence type="ECO:0000256" key="8">
    <source>
        <dbReference type="PIRNR" id="PIRNR001361"/>
    </source>
</evidence>
<dbReference type="PANTHER" id="PTHR21225:SF12">
    <property type="entry name" value="PHOSPHO-2-DEHYDRO-3-DEOXYHEPTONATE ALDOLASE, TYROSINE-INHIBITED"/>
    <property type="match status" value="1"/>
</dbReference>
<proteinExistence type="inferred from homology"/>
<comment type="catalytic activity">
    <reaction evidence="7 8">
        <text>D-erythrose 4-phosphate + phosphoenolpyruvate + H2O = 7-phospho-2-dehydro-3-deoxy-D-arabino-heptonate + phosphate</text>
        <dbReference type="Rhea" id="RHEA:14717"/>
        <dbReference type="ChEBI" id="CHEBI:15377"/>
        <dbReference type="ChEBI" id="CHEBI:16897"/>
        <dbReference type="ChEBI" id="CHEBI:43474"/>
        <dbReference type="ChEBI" id="CHEBI:58394"/>
        <dbReference type="ChEBI" id="CHEBI:58702"/>
        <dbReference type="EC" id="2.5.1.54"/>
    </reaction>
</comment>
<keyword evidence="6 8" id="KW-0057">Aromatic amino acid biosynthesis</keyword>
<dbReference type="GO" id="GO:0003849">
    <property type="term" value="F:3-deoxy-7-phosphoheptulonate synthase activity"/>
    <property type="evidence" value="ECO:0007669"/>
    <property type="project" value="UniProtKB-EC"/>
</dbReference>
<evidence type="ECO:0000256" key="3">
    <source>
        <dbReference type="ARBA" id="ARBA00007985"/>
    </source>
</evidence>
<dbReference type="InterPro" id="IPR013785">
    <property type="entry name" value="Aldolase_TIM"/>
</dbReference>
<accession>A0ABV3PHH1</accession>
<dbReference type="EMBL" id="JBFNQD010000001">
    <property type="protein sequence ID" value="MEW9305082.1"/>
    <property type="molecule type" value="Genomic_DNA"/>
</dbReference>
<keyword evidence="4 8" id="KW-0028">Amino-acid biosynthesis</keyword>
<evidence type="ECO:0000259" key="9">
    <source>
        <dbReference type="Pfam" id="PF00793"/>
    </source>
</evidence>
<reference evidence="10 11" key="1">
    <citation type="submission" date="2024-07" db="EMBL/GenBank/DDBJ databases">
        <title>Description of Labrys sedimenti sp. nov., isolated from a diclofenac-degrading enrichment culture.</title>
        <authorList>
            <person name="Tancsics A."/>
            <person name="Csepanyi A."/>
        </authorList>
    </citation>
    <scope>NUCLEOTIDE SEQUENCE [LARGE SCALE GENOMIC DNA]</scope>
    <source>
        <strain evidence="10 11">LMG 23578</strain>
    </source>
</reference>
<evidence type="ECO:0000313" key="10">
    <source>
        <dbReference type="EMBL" id="MEW9305082.1"/>
    </source>
</evidence>
<comment type="pathway">
    <text evidence="2 8">Metabolic intermediate biosynthesis; chorismate biosynthesis; chorismate from D-erythrose 4-phosphate and phosphoenolpyruvate: step 1/7.</text>
</comment>
<dbReference type="Pfam" id="PF00793">
    <property type="entry name" value="DAHP_synth_1"/>
    <property type="match status" value="1"/>
</dbReference>
<dbReference type="PIRSF" id="PIRSF001361">
    <property type="entry name" value="DAHP_synthase"/>
    <property type="match status" value="1"/>
</dbReference>